<dbReference type="EMBL" id="JAVREM010000040">
    <property type="protein sequence ID" value="MDT0321429.1"/>
    <property type="molecule type" value="Genomic_DNA"/>
</dbReference>
<protein>
    <submittedName>
        <fullName evidence="2">DUF5753 domain-containing protein</fullName>
    </submittedName>
</protein>
<dbReference type="SUPFAM" id="SSF47413">
    <property type="entry name" value="lambda repressor-like DNA-binding domains"/>
    <property type="match status" value="1"/>
</dbReference>
<accession>A0ABU2LV05</accession>
<dbReference type="RefSeq" id="WP_311601646.1">
    <property type="nucleotide sequence ID" value="NZ_JAVREM010000040.1"/>
</dbReference>
<dbReference type="Proteomes" id="UP001183420">
    <property type="component" value="Unassembled WGS sequence"/>
</dbReference>
<dbReference type="PROSITE" id="PS50943">
    <property type="entry name" value="HTH_CROC1"/>
    <property type="match status" value="1"/>
</dbReference>
<evidence type="ECO:0000259" key="1">
    <source>
        <dbReference type="PROSITE" id="PS50943"/>
    </source>
</evidence>
<name>A0ABU2LV05_9ACTN</name>
<dbReference type="Pfam" id="PF19054">
    <property type="entry name" value="DUF5753"/>
    <property type="match status" value="1"/>
</dbReference>
<gene>
    <name evidence="2" type="ORF">RNC47_24165</name>
</gene>
<organism evidence="2 3">
    <name type="scientific">Streptomyces millisiae</name>
    <dbReference type="NCBI Taxonomy" id="3075542"/>
    <lineage>
        <taxon>Bacteria</taxon>
        <taxon>Bacillati</taxon>
        <taxon>Actinomycetota</taxon>
        <taxon>Actinomycetes</taxon>
        <taxon>Kitasatosporales</taxon>
        <taxon>Streptomycetaceae</taxon>
        <taxon>Streptomyces</taxon>
    </lineage>
</organism>
<keyword evidence="3" id="KW-1185">Reference proteome</keyword>
<evidence type="ECO:0000313" key="3">
    <source>
        <dbReference type="Proteomes" id="UP001183420"/>
    </source>
</evidence>
<dbReference type="InterPro" id="IPR001387">
    <property type="entry name" value="Cro/C1-type_HTH"/>
</dbReference>
<dbReference type="Pfam" id="PF13560">
    <property type="entry name" value="HTH_31"/>
    <property type="match status" value="1"/>
</dbReference>
<proteinExistence type="predicted"/>
<sequence>MSAPRSGPTVALRLVAADLRARREAAGMTMAAAAGILNAHEITISRMERAITSLKPRPVERLLRAYGTEEREIDEMLAKLAAANRPGWWHDYRDLLSGNLAGVIDLESGAEIIRAYEPGLVPDLLQTPDYARALLRIRFPHEAKSQVERRLELLAARQRAAFERPSPLRFWVLIEEAALQRRVGAVKVMEKQVEYLNRFVADRSSRVAVQVMPLTAPPHPLLTSGPAEVLRFTHVHLADRLVVRGLHREAVTVTDDINAIRTYMRAFEDSCLSAPLPTTPIAMRSIPA</sequence>
<dbReference type="SMART" id="SM00530">
    <property type="entry name" value="HTH_XRE"/>
    <property type="match status" value="1"/>
</dbReference>
<comment type="caution">
    <text evidence="2">The sequence shown here is derived from an EMBL/GenBank/DDBJ whole genome shotgun (WGS) entry which is preliminary data.</text>
</comment>
<reference evidence="3" key="1">
    <citation type="submission" date="2023-07" db="EMBL/GenBank/DDBJ databases">
        <title>30 novel species of actinomycetes from the DSMZ collection.</title>
        <authorList>
            <person name="Nouioui I."/>
        </authorList>
    </citation>
    <scope>NUCLEOTIDE SEQUENCE [LARGE SCALE GENOMIC DNA]</scope>
    <source>
        <strain evidence="3">DSM 44918</strain>
    </source>
</reference>
<feature type="domain" description="HTH cro/C1-type" evidence="1">
    <location>
        <begin position="19"/>
        <end position="73"/>
    </location>
</feature>
<dbReference type="InterPro" id="IPR043917">
    <property type="entry name" value="DUF5753"/>
</dbReference>
<evidence type="ECO:0000313" key="2">
    <source>
        <dbReference type="EMBL" id="MDT0321429.1"/>
    </source>
</evidence>
<dbReference type="InterPro" id="IPR010982">
    <property type="entry name" value="Lambda_DNA-bd_dom_sf"/>
</dbReference>
<dbReference type="Gene3D" id="1.10.260.40">
    <property type="entry name" value="lambda repressor-like DNA-binding domains"/>
    <property type="match status" value="1"/>
</dbReference>